<accession>A0ACC1JSK5</accession>
<proteinExistence type="predicted"/>
<sequence length="220" mass="23185">MGALASALPATTAPEQSSANASASAESGSDGTHGSTAVQVYYSLAIGACIAGVVAFIVTYLCRRRQQRRRAARMGEANENTFGLYNDQDPGLGQEMQPHLRQQSRHIVLTDEQFDLLPQTTRGGAPPSGKPVPGAWPTAALPESESELEPCSICLSDIVAGETAVLLVPCNHAFHADCARRWLTRRSTLCPLCKADMCEGLGIKPPKPAATGNGAIELAD</sequence>
<protein>
    <submittedName>
        <fullName evidence="1">Uncharacterized protein</fullName>
    </submittedName>
</protein>
<evidence type="ECO:0000313" key="2">
    <source>
        <dbReference type="Proteomes" id="UP001140234"/>
    </source>
</evidence>
<feature type="non-terminal residue" evidence="1">
    <location>
        <position position="220"/>
    </location>
</feature>
<comment type="caution">
    <text evidence="1">The sequence shown here is derived from an EMBL/GenBank/DDBJ whole genome shotgun (WGS) entry which is preliminary data.</text>
</comment>
<dbReference type="Proteomes" id="UP001140234">
    <property type="component" value="Unassembled WGS sequence"/>
</dbReference>
<dbReference type="EMBL" id="JANBUJ010001698">
    <property type="protein sequence ID" value="KAJ2766431.1"/>
    <property type="molecule type" value="Genomic_DNA"/>
</dbReference>
<name>A0ACC1JSK5_9FUNG</name>
<keyword evidence="2" id="KW-1185">Reference proteome</keyword>
<gene>
    <name evidence="1" type="ORF">IWQ57_004364</name>
</gene>
<organism evidence="1 2">
    <name type="scientific">Coemansia nantahalensis</name>
    <dbReference type="NCBI Taxonomy" id="2789366"/>
    <lineage>
        <taxon>Eukaryota</taxon>
        <taxon>Fungi</taxon>
        <taxon>Fungi incertae sedis</taxon>
        <taxon>Zoopagomycota</taxon>
        <taxon>Kickxellomycotina</taxon>
        <taxon>Kickxellomycetes</taxon>
        <taxon>Kickxellales</taxon>
        <taxon>Kickxellaceae</taxon>
        <taxon>Coemansia</taxon>
    </lineage>
</organism>
<evidence type="ECO:0000313" key="1">
    <source>
        <dbReference type="EMBL" id="KAJ2766431.1"/>
    </source>
</evidence>
<reference evidence="1" key="1">
    <citation type="submission" date="2022-07" db="EMBL/GenBank/DDBJ databases">
        <title>Phylogenomic reconstructions and comparative analyses of Kickxellomycotina fungi.</title>
        <authorList>
            <person name="Reynolds N.K."/>
            <person name="Stajich J.E."/>
            <person name="Barry K."/>
            <person name="Grigoriev I.V."/>
            <person name="Crous P."/>
            <person name="Smith M.E."/>
        </authorList>
    </citation>
    <scope>NUCLEOTIDE SEQUENCE</scope>
    <source>
        <strain evidence="1">CBS 109366</strain>
    </source>
</reference>